<dbReference type="InterPro" id="IPR003599">
    <property type="entry name" value="Ig_sub"/>
</dbReference>
<evidence type="ECO:0000256" key="2">
    <source>
        <dbReference type="ARBA" id="ARBA00023157"/>
    </source>
</evidence>
<dbReference type="SUPFAM" id="SSF48726">
    <property type="entry name" value="Immunoglobulin"/>
    <property type="match status" value="4"/>
</dbReference>
<dbReference type="HOGENOM" id="CLU_688026_0_0_1"/>
<feature type="domain" description="Ig-like" evidence="3">
    <location>
        <begin position="303"/>
        <end position="375"/>
    </location>
</feature>
<dbReference type="PROSITE" id="PS50835">
    <property type="entry name" value="IG_LIKE"/>
    <property type="match status" value="4"/>
</dbReference>
<feature type="domain" description="Ig-like" evidence="3">
    <location>
        <begin position="6"/>
        <end position="87"/>
    </location>
</feature>
<keyword evidence="5" id="KW-1185">Reference proteome</keyword>
<feature type="domain" description="Ig-like" evidence="3">
    <location>
        <begin position="105"/>
        <end position="177"/>
    </location>
</feature>
<reference evidence="5" key="1">
    <citation type="submission" date="2011-10" db="EMBL/GenBank/DDBJ databases">
        <authorList>
            <consortium name="Soft-shell Turtle Genome Consortium"/>
        </authorList>
    </citation>
    <scope>NUCLEOTIDE SEQUENCE [LARGE SCALE GENOMIC DNA]</scope>
    <source>
        <strain evidence="5">Daiwa-1</strain>
    </source>
</reference>
<dbReference type="GO" id="GO:0006955">
    <property type="term" value="P:immune response"/>
    <property type="evidence" value="ECO:0007669"/>
    <property type="project" value="TreeGrafter"/>
</dbReference>
<reference evidence="4" key="4">
    <citation type="submission" date="2025-09" db="UniProtKB">
        <authorList>
            <consortium name="Ensembl"/>
        </authorList>
    </citation>
    <scope>IDENTIFICATION</scope>
</reference>
<dbReference type="Ensembl" id="ENSPSIT00000006766.1">
    <property type="protein sequence ID" value="ENSPSIP00000006729.1"/>
    <property type="gene ID" value="ENSPSIG00000006218.1"/>
</dbReference>
<evidence type="ECO:0000259" key="3">
    <source>
        <dbReference type="PROSITE" id="PS50835"/>
    </source>
</evidence>
<organism evidence="4 5">
    <name type="scientific">Pelodiscus sinensis</name>
    <name type="common">Chinese softshell turtle</name>
    <name type="synonym">Trionyx sinensis</name>
    <dbReference type="NCBI Taxonomy" id="13735"/>
    <lineage>
        <taxon>Eukaryota</taxon>
        <taxon>Metazoa</taxon>
        <taxon>Chordata</taxon>
        <taxon>Craniata</taxon>
        <taxon>Vertebrata</taxon>
        <taxon>Euteleostomi</taxon>
        <taxon>Archelosauria</taxon>
        <taxon>Testudinata</taxon>
        <taxon>Testudines</taxon>
        <taxon>Cryptodira</taxon>
        <taxon>Trionychia</taxon>
        <taxon>Trionychidae</taxon>
        <taxon>Pelodiscus</taxon>
    </lineage>
</organism>
<keyword evidence="2" id="KW-1015">Disulfide bond</keyword>
<dbReference type="Pfam" id="PF13927">
    <property type="entry name" value="Ig_3"/>
    <property type="match status" value="1"/>
</dbReference>
<dbReference type="EMBL" id="AGCU01123293">
    <property type="status" value="NOT_ANNOTATED_CDS"/>
    <property type="molecule type" value="Genomic_DNA"/>
</dbReference>
<dbReference type="GO" id="GO:0004888">
    <property type="term" value="F:transmembrane signaling receptor activity"/>
    <property type="evidence" value="ECO:0007669"/>
    <property type="project" value="TreeGrafter"/>
</dbReference>
<dbReference type="OMA" id="NINGRWV"/>
<reference evidence="5" key="2">
    <citation type="journal article" date="2013" name="Nat. Genet.">
        <title>The draft genomes of soft-shell turtle and green sea turtle yield insights into the development and evolution of the turtle-specific body plan.</title>
        <authorList>
            <person name="Wang Z."/>
            <person name="Pascual-Anaya J."/>
            <person name="Zadissa A."/>
            <person name="Li W."/>
            <person name="Niimura Y."/>
            <person name="Huang Z."/>
            <person name="Li C."/>
            <person name="White S."/>
            <person name="Xiong Z."/>
            <person name="Fang D."/>
            <person name="Wang B."/>
            <person name="Ming Y."/>
            <person name="Chen Y."/>
            <person name="Zheng Y."/>
            <person name="Kuraku S."/>
            <person name="Pignatelli M."/>
            <person name="Herrero J."/>
            <person name="Beal K."/>
            <person name="Nozawa M."/>
            <person name="Li Q."/>
            <person name="Wang J."/>
            <person name="Zhang H."/>
            <person name="Yu L."/>
            <person name="Shigenobu S."/>
            <person name="Wang J."/>
            <person name="Liu J."/>
            <person name="Flicek P."/>
            <person name="Searle S."/>
            <person name="Wang J."/>
            <person name="Kuratani S."/>
            <person name="Yin Y."/>
            <person name="Aken B."/>
            <person name="Zhang G."/>
            <person name="Irie N."/>
        </authorList>
    </citation>
    <scope>NUCLEOTIDE SEQUENCE [LARGE SCALE GENOMIC DNA]</scope>
    <source>
        <strain evidence="5">Daiwa-1</strain>
    </source>
</reference>
<dbReference type="GO" id="GO:0007166">
    <property type="term" value="P:cell surface receptor signaling pathway"/>
    <property type="evidence" value="ECO:0007669"/>
    <property type="project" value="TreeGrafter"/>
</dbReference>
<dbReference type="InterPro" id="IPR036179">
    <property type="entry name" value="Ig-like_dom_sf"/>
</dbReference>
<protein>
    <recommendedName>
        <fullName evidence="3">Ig-like domain-containing protein</fullName>
    </recommendedName>
</protein>
<sequence>DPLPAPSLSLDRSSQIYLPGEQVTLTCSAPANQWVTGYRFFLLNELQEPSTVPHPNGGAQLALIAQKGRAGSYTCAYWRQESSGEISSGNSNSISITVRDPPAAPTLTLSPPHQLYLSGESVQLTCSPPTGNEAVTRFQFSKEGKRIFPPVVPPSSSYSDVRNLKLKPGDSGSYTCRYWIHPPGREIQSLESPPVTITVTRPPAAPTLSQSPLHQLYLSEESVQLTCSLPSGDVAITKFQFSKNGERIFPPGSSYSDVMNLTLWSWDSGSYTCQYWIHLSGREIQSVESPPVSISVRARRLPPKLTVIPPHRILLRGESVNLTCSASSFSTQSGIRFFRDGQRIDSGELLKSWFHVSTSLLLSNVSESQAGAYSCDYWKIESGREIPSERTQPIFITVIGK</sequence>
<reference evidence="4" key="3">
    <citation type="submission" date="2025-08" db="UniProtKB">
        <authorList>
            <consortium name="Ensembl"/>
        </authorList>
    </citation>
    <scope>IDENTIFICATION</scope>
</reference>
<dbReference type="GO" id="GO:0009897">
    <property type="term" value="C:external side of plasma membrane"/>
    <property type="evidence" value="ECO:0007669"/>
    <property type="project" value="TreeGrafter"/>
</dbReference>
<dbReference type="SMART" id="SM00409">
    <property type="entry name" value="IG"/>
    <property type="match status" value="4"/>
</dbReference>
<evidence type="ECO:0000313" key="5">
    <source>
        <dbReference type="Proteomes" id="UP000007267"/>
    </source>
</evidence>
<accession>K7FFB9</accession>
<dbReference type="PANTHER" id="PTHR11481:SF60">
    <property type="entry name" value="IG-LIKE DOMAIN-CONTAINING PROTEIN"/>
    <property type="match status" value="1"/>
</dbReference>
<evidence type="ECO:0000313" key="4">
    <source>
        <dbReference type="Ensembl" id="ENSPSIP00000006729.1"/>
    </source>
</evidence>
<dbReference type="PANTHER" id="PTHR11481">
    <property type="entry name" value="IMMUNOGLOBULIN FC RECEPTOR"/>
    <property type="match status" value="1"/>
</dbReference>
<dbReference type="InterPro" id="IPR050488">
    <property type="entry name" value="Ig_Fc_receptor"/>
</dbReference>
<keyword evidence="1" id="KW-0732">Signal</keyword>
<dbReference type="AlphaFoldDB" id="K7FFB9"/>
<dbReference type="InterPro" id="IPR007110">
    <property type="entry name" value="Ig-like_dom"/>
</dbReference>
<dbReference type="eggNOG" id="KOG0613">
    <property type="taxonomic scope" value="Eukaryota"/>
</dbReference>
<proteinExistence type="predicted"/>
<dbReference type="Proteomes" id="UP000007267">
    <property type="component" value="Unassembled WGS sequence"/>
</dbReference>
<evidence type="ECO:0000256" key="1">
    <source>
        <dbReference type="ARBA" id="ARBA00022729"/>
    </source>
</evidence>
<dbReference type="GeneTree" id="ENSGT00680000100998"/>
<name>K7FFB9_PELSI</name>
<dbReference type="Pfam" id="PF13895">
    <property type="entry name" value="Ig_2"/>
    <property type="match status" value="2"/>
</dbReference>
<dbReference type="InterPro" id="IPR013783">
    <property type="entry name" value="Ig-like_fold"/>
</dbReference>
<feature type="domain" description="Ig-like" evidence="3">
    <location>
        <begin position="206"/>
        <end position="274"/>
    </location>
</feature>
<dbReference type="Gene3D" id="2.60.40.10">
    <property type="entry name" value="Immunoglobulins"/>
    <property type="match status" value="4"/>
</dbReference>